<gene>
    <name evidence="2" type="ORF">KsCSTR_39880</name>
</gene>
<feature type="transmembrane region" description="Helical" evidence="1">
    <location>
        <begin position="38"/>
        <end position="56"/>
    </location>
</feature>
<dbReference type="EMBL" id="CP049055">
    <property type="protein sequence ID" value="QII13367.1"/>
    <property type="molecule type" value="Genomic_DNA"/>
</dbReference>
<sequence length="172" mass="20333">MYKIIPKVIIYFMFEYLGIRYLWRKIRPLKEKEDEQPPSVFFIWVIGIYFAMYGIASQRYENRRDTLENKVNIVIAQLDTPYAKKIMTRIPLLQKKHCPAKPEVVNPLSIIHSLFGKEESNYEITDKDKHLTAHFYHVTLRGNANEPIFITDTNRVLFIVKKESALIARVKT</sequence>
<feature type="transmembrane region" description="Helical" evidence="1">
    <location>
        <begin position="7"/>
        <end position="23"/>
    </location>
</feature>
<keyword evidence="1" id="KW-1133">Transmembrane helix</keyword>
<dbReference type="Proteomes" id="UP000501926">
    <property type="component" value="Chromosome"/>
</dbReference>
<keyword evidence="1" id="KW-0812">Transmembrane</keyword>
<name>A0A6G7GVY1_KUEST</name>
<reference evidence="2 3" key="1">
    <citation type="submission" date="2020-02" db="EMBL/GenBank/DDBJ databases">
        <title>Newly sequenced genome of strain CSTR1 showed variability in Candidatus Kuenenia stuttgartiensis genomes.</title>
        <authorList>
            <person name="Ding C."/>
            <person name="Adrian L."/>
        </authorList>
    </citation>
    <scope>NUCLEOTIDE SEQUENCE [LARGE SCALE GENOMIC DNA]</scope>
    <source>
        <strain evidence="2 3">CSTR1</strain>
    </source>
</reference>
<evidence type="ECO:0000256" key="1">
    <source>
        <dbReference type="SAM" id="Phobius"/>
    </source>
</evidence>
<dbReference type="AlphaFoldDB" id="A0A6G7GVY1"/>
<evidence type="ECO:0000313" key="3">
    <source>
        <dbReference type="Proteomes" id="UP000501926"/>
    </source>
</evidence>
<keyword evidence="1" id="KW-0472">Membrane</keyword>
<proteinExistence type="predicted"/>
<organism evidence="2 3">
    <name type="scientific">Kuenenia stuttgartiensis</name>
    <dbReference type="NCBI Taxonomy" id="174633"/>
    <lineage>
        <taxon>Bacteria</taxon>
        <taxon>Pseudomonadati</taxon>
        <taxon>Planctomycetota</taxon>
        <taxon>Candidatus Brocadiia</taxon>
        <taxon>Candidatus Brocadiales</taxon>
        <taxon>Candidatus Brocadiaceae</taxon>
        <taxon>Candidatus Kuenenia</taxon>
    </lineage>
</organism>
<accession>A0A6G7GVY1</accession>
<evidence type="ECO:0000313" key="2">
    <source>
        <dbReference type="EMBL" id="QII13367.1"/>
    </source>
</evidence>
<protein>
    <submittedName>
        <fullName evidence="2">CRISPR-associated protein, Csn1 family</fullName>
    </submittedName>
</protein>